<dbReference type="EMBL" id="CP002656">
    <property type="protein sequence ID" value="AEB95398.1"/>
    <property type="molecule type" value="Genomic_DNA"/>
</dbReference>
<reference evidence="1 2" key="1">
    <citation type="journal article" date="2011" name="J. Bacteriol.">
        <title>Complete genome sequence of Metallosphaera cuprina, a metal sulfide-oxidizing archaeon from a hot spring.</title>
        <authorList>
            <person name="Liu L.J."/>
            <person name="You X.Y."/>
            <person name="Zheng H."/>
            <person name="Wang S."/>
            <person name="Jiang C.Y."/>
            <person name="Liu S.J."/>
        </authorList>
    </citation>
    <scope>NUCLEOTIDE SEQUENCE [LARGE SCALE GENOMIC DNA]</scope>
    <source>
        <strain evidence="1 2">Ar-4</strain>
    </source>
</reference>
<gene>
    <name evidence="1" type="ordered locus">Mcup_1294</name>
</gene>
<dbReference type="HOGENOM" id="CLU_1425144_0_0_2"/>
<dbReference type="InterPro" id="IPR036412">
    <property type="entry name" value="HAD-like_sf"/>
</dbReference>
<name>F4FY25_METCR</name>
<dbReference type="PATRIC" id="fig|1006006.8.peg.1289"/>
<proteinExistence type="predicted"/>
<dbReference type="RefSeq" id="WP_013737896.1">
    <property type="nucleotide sequence ID" value="NC_015435.1"/>
</dbReference>
<organism evidence="1 2">
    <name type="scientific">Metallosphaera cuprina (strain Ar-4)</name>
    <dbReference type="NCBI Taxonomy" id="1006006"/>
    <lineage>
        <taxon>Archaea</taxon>
        <taxon>Thermoproteota</taxon>
        <taxon>Thermoprotei</taxon>
        <taxon>Sulfolobales</taxon>
        <taxon>Sulfolobaceae</taxon>
        <taxon>Metallosphaera</taxon>
    </lineage>
</organism>
<protein>
    <submittedName>
        <fullName evidence="1">Uncharacterized protein</fullName>
    </submittedName>
</protein>
<dbReference type="eggNOG" id="arCOG06026">
    <property type="taxonomic scope" value="Archaea"/>
</dbReference>
<dbReference type="GeneID" id="10493484"/>
<dbReference type="AlphaFoldDB" id="F4FY25"/>
<dbReference type="Proteomes" id="UP000007812">
    <property type="component" value="Chromosome"/>
</dbReference>
<dbReference type="KEGG" id="mcn:Mcup_1294"/>
<dbReference type="InterPro" id="IPR023214">
    <property type="entry name" value="HAD_sf"/>
</dbReference>
<dbReference type="SUPFAM" id="SSF56784">
    <property type="entry name" value="HAD-like"/>
    <property type="match status" value="1"/>
</dbReference>
<evidence type="ECO:0000313" key="1">
    <source>
        <dbReference type="EMBL" id="AEB95398.1"/>
    </source>
</evidence>
<dbReference type="STRING" id="1006006.Mcup_1294"/>
<keyword evidence="2" id="KW-1185">Reference proteome</keyword>
<accession>F4FY25</accession>
<dbReference type="Gene3D" id="3.40.50.1000">
    <property type="entry name" value="HAD superfamily/HAD-like"/>
    <property type="match status" value="1"/>
</dbReference>
<evidence type="ECO:0000313" key="2">
    <source>
        <dbReference type="Proteomes" id="UP000007812"/>
    </source>
</evidence>
<sequence>MIAYLVDLDVVFDFSTIKEMAELRKVTVSLSGVRYYPIEKLMKPILKDHDLLKEVKPFPDSLYLEDLSYRTRLFLVTDLPKLLAKTLLMKHNLDVFVQDVISSEDANAYIPSRQFFDFSAKRANTVLGVTNFVTSNLEYALPASLMMRVTLVRNDTYLPLDINILRKRDLISIAESLAQHKVDSTMGDSALRCT</sequence>
<dbReference type="OrthoDB" id="37188at2157"/>